<comment type="caution">
    <text evidence="1">The sequence shown here is derived from an EMBL/GenBank/DDBJ whole genome shotgun (WGS) entry which is preliminary data.</text>
</comment>
<accession>A0ABU4C4V4</accession>
<dbReference type="Proteomes" id="UP001185927">
    <property type="component" value="Unassembled WGS sequence"/>
</dbReference>
<sequence length="100" mass="11040">MNAPIDHVVRRRTRHHSERPRPTIVHCYSEYTRHLDAGATTLIIDSGPDHWLELGHIPDNIDVTITGQTCAAVTGGTITAAGRCFLQATHHARVSAYDFA</sequence>
<evidence type="ECO:0000313" key="1">
    <source>
        <dbReference type="EMBL" id="MDV6271542.1"/>
    </source>
</evidence>
<proteinExistence type="predicted"/>
<name>A0ABU4C4V4_RHOGO</name>
<keyword evidence="2" id="KW-1185">Reference proteome</keyword>
<reference evidence="1 2" key="1">
    <citation type="submission" date="2023-10" db="EMBL/GenBank/DDBJ databases">
        <title>Development of a sustainable strategy for remediation of hydrocarbon-contaminated territories based on the waste exchange concept.</title>
        <authorList>
            <person name="Krivoruchko A."/>
        </authorList>
    </citation>
    <scope>NUCLEOTIDE SEQUENCE [LARGE SCALE GENOMIC DNA]</scope>
    <source>
        <strain evidence="1 2">IEGM 1203</strain>
    </source>
</reference>
<protein>
    <submittedName>
        <fullName evidence="1">Uncharacterized protein</fullName>
    </submittedName>
</protein>
<evidence type="ECO:0000313" key="2">
    <source>
        <dbReference type="Proteomes" id="UP001185927"/>
    </source>
</evidence>
<gene>
    <name evidence="1" type="ORF">R3Q16_33625</name>
</gene>
<dbReference type="EMBL" id="JAWLKB010000054">
    <property type="protein sequence ID" value="MDV6271542.1"/>
    <property type="molecule type" value="Genomic_DNA"/>
</dbReference>
<feature type="non-terminal residue" evidence="1">
    <location>
        <position position="100"/>
    </location>
</feature>
<organism evidence="1 2">
    <name type="scientific">Rhodococcus globerulus</name>
    <dbReference type="NCBI Taxonomy" id="33008"/>
    <lineage>
        <taxon>Bacteria</taxon>
        <taxon>Bacillati</taxon>
        <taxon>Actinomycetota</taxon>
        <taxon>Actinomycetes</taxon>
        <taxon>Mycobacteriales</taxon>
        <taxon>Nocardiaceae</taxon>
        <taxon>Rhodococcus</taxon>
    </lineage>
</organism>